<dbReference type="EMBL" id="LFZO01000018">
    <property type="protein sequence ID" value="KXT17594.1"/>
    <property type="molecule type" value="Genomic_DNA"/>
</dbReference>
<evidence type="ECO:0000313" key="7">
    <source>
        <dbReference type="Proteomes" id="UP000073492"/>
    </source>
</evidence>
<feature type="compositionally biased region" description="Low complexity" evidence="4">
    <location>
        <begin position="944"/>
        <end position="961"/>
    </location>
</feature>
<dbReference type="SUPFAM" id="SSF52113">
    <property type="entry name" value="BRCT domain"/>
    <property type="match status" value="1"/>
</dbReference>
<feature type="region of interest" description="Disordered" evidence="4">
    <location>
        <begin position="1175"/>
        <end position="1242"/>
    </location>
</feature>
<feature type="region of interest" description="Disordered" evidence="4">
    <location>
        <begin position="273"/>
        <end position="750"/>
    </location>
</feature>
<feature type="compositionally biased region" description="Polar residues" evidence="4">
    <location>
        <begin position="181"/>
        <end position="193"/>
    </location>
</feature>
<feature type="compositionally biased region" description="Polar residues" evidence="4">
    <location>
        <begin position="1194"/>
        <end position="1203"/>
    </location>
</feature>
<feature type="compositionally biased region" description="Acidic residues" evidence="4">
    <location>
        <begin position="839"/>
        <end position="849"/>
    </location>
</feature>
<keyword evidence="3" id="KW-0539">Nucleus</keyword>
<proteinExistence type="predicted"/>
<dbReference type="Proteomes" id="UP000073492">
    <property type="component" value="Unassembled WGS sequence"/>
</dbReference>
<dbReference type="PANTHER" id="PTHR15321:SF3">
    <property type="entry name" value="TP53-BINDING PROTEIN 1"/>
    <property type="match status" value="1"/>
</dbReference>
<dbReference type="SMART" id="SM00292">
    <property type="entry name" value="BRCT"/>
    <property type="match status" value="1"/>
</dbReference>
<feature type="compositionally biased region" description="Acidic residues" evidence="4">
    <location>
        <begin position="434"/>
        <end position="448"/>
    </location>
</feature>
<comment type="subcellular location">
    <subcellularLocation>
        <location evidence="1">Nucleus</location>
    </subcellularLocation>
</comment>
<keyword evidence="7" id="KW-1185">Reference proteome</keyword>
<dbReference type="GO" id="GO:0005634">
    <property type="term" value="C:nucleus"/>
    <property type="evidence" value="ECO:0007669"/>
    <property type="project" value="UniProtKB-SubCell"/>
</dbReference>
<feature type="compositionally biased region" description="Basic and acidic residues" evidence="4">
    <location>
        <begin position="283"/>
        <end position="296"/>
    </location>
</feature>
<dbReference type="InterPro" id="IPR001357">
    <property type="entry name" value="BRCT_dom"/>
</dbReference>
<feature type="compositionally biased region" description="Acidic residues" evidence="4">
    <location>
        <begin position="995"/>
        <end position="1006"/>
    </location>
</feature>
<feature type="compositionally biased region" description="Polar residues" evidence="4">
    <location>
        <begin position="692"/>
        <end position="716"/>
    </location>
</feature>
<accession>A0A139ISR0</accession>
<gene>
    <name evidence="6" type="ORF">AC579_6190</name>
</gene>
<feature type="compositionally biased region" description="Low complexity" evidence="4">
    <location>
        <begin position="881"/>
        <end position="893"/>
    </location>
</feature>
<feature type="compositionally biased region" description="Polar residues" evidence="4">
    <location>
        <begin position="652"/>
        <end position="668"/>
    </location>
</feature>
<feature type="region of interest" description="Disordered" evidence="4">
    <location>
        <begin position="1499"/>
        <end position="1520"/>
    </location>
</feature>
<dbReference type="GO" id="GO:0045944">
    <property type="term" value="P:positive regulation of transcription by RNA polymerase II"/>
    <property type="evidence" value="ECO:0007669"/>
    <property type="project" value="TreeGrafter"/>
</dbReference>
<reference evidence="6 7" key="1">
    <citation type="submission" date="2015-07" db="EMBL/GenBank/DDBJ databases">
        <title>Comparative genomics of the Sigatoka disease complex on banana suggests a link between parallel evolutionary changes in Pseudocercospora fijiensis and Pseudocercospora eumusae and increased virulence on the banana host.</title>
        <authorList>
            <person name="Chang T.-C."/>
            <person name="Salvucci A."/>
            <person name="Crous P.W."/>
            <person name="Stergiopoulos I."/>
        </authorList>
    </citation>
    <scope>NUCLEOTIDE SEQUENCE [LARGE SCALE GENOMIC DNA]</scope>
    <source>
        <strain evidence="6 7">CBS 116634</strain>
    </source>
</reference>
<dbReference type="Pfam" id="PF18115">
    <property type="entry name" value="Tudor_3"/>
    <property type="match status" value="1"/>
</dbReference>
<feature type="compositionally biased region" description="Basic and acidic residues" evidence="4">
    <location>
        <begin position="324"/>
        <end position="349"/>
    </location>
</feature>
<dbReference type="Gene3D" id="2.30.30.140">
    <property type="match status" value="1"/>
</dbReference>
<dbReference type="CDD" id="cd17745">
    <property type="entry name" value="BRCT_p53bp1_rpt1"/>
    <property type="match status" value="1"/>
</dbReference>
<dbReference type="STRING" id="113226.A0A139ISR0"/>
<name>A0A139ISR0_9PEZI</name>
<feature type="region of interest" description="Disordered" evidence="4">
    <location>
        <begin position="43"/>
        <end position="122"/>
    </location>
</feature>
<dbReference type="OrthoDB" id="129353at2759"/>
<feature type="region of interest" description="Disordered" evidence="4">
    <location>
        <begin position="170"/>
        <end position="198"/>
    </location>
</feature>
<evidence type="ECO:0000259" key="5">
    <source>
        <dbReference type="PROSITE" id="PS50172"/>
    </source>
</evidence>
<feature type="compositionally biased region" description="Basic and acidic residues" evidence="4">
    <location>
        <begin position="782"/>
        <end position="796"/>
    </location>
</feature>
<evidence type="ECO:0000313" key="6">
    <source>
        <dbReference type="EMBL" id="KXT17594.1"/>
    </source>
</evidence>
<feature type="region of interest" description="Disordered" evidence="4">
    <location>
        <begin position="782"/>
        <end position="1006"/>
    </location>
</feature>
<dbReference type="InterPro" id="IPR036420">
    <property type="entry name" value="BRCT_dom_sf"/>
</dbReference>
<dbReference type="InterPro" id="IPR041297">
    <property type="entry name" value="Crb2_Tudor"/>
</dbReference>
<feature type="compositionally biased region" description="Basic and acidic residues" evidence="4">
    <location>
        <begin position="44"/>
        <end position="53"/>
    </location>
</feature>
<feature type="compositionally biased region" description="Polar residues" evidence="4">
    <location>
        <begin position="550"/>
        <end position="560"/>
    </location>
</feature>
<feature type="region of interest" description="Disordered" evidence="4">
    <location>
        <begin position="1293"/>
        <end position="1315"/>
    </location>
</feature>
<feature type="domain" description="BRCT" evidence="5">
    <location>
        <begin position="1244"/>
        <end position="1361"/>
    </location>
</feature>
<evidence type="ECO:0000256" key="4">
    <source>
        <dbReference type="SAM" id="MobiDB-lite"/>
    </source>
</evidence>
<dbReference type="Gene3D" id="3.40.50.10190">
    <property type="entry name" value="BRCT domain"/>
    <property type="match status" value="1"/>
</dbReference>
<protein>
    <recommendedName>
        <fullName evidence="5">BRCT domain-containing protein</fullName>
    </recommendedName>
</protein>
<feature type="compositionally biased region" description="Basic and acidic residues" evidence="4">
    <location>
        <begin position="65"/>
        <end position="83"/>
    </location>
</feature>
<keyword evidence="2" id="KW-0227">DNA damage</keyword>
<comment type="caution">
    <text evidence="6">The sequence shown here is derived from an EMBL/GenBank/DDBJ whole genome shotgun (WGS) entry which is preliminary data.</text>
</comment>
<evidence type="ECO:0000256" key="3">
    <source>
        <dbReference type="ARBA" id="ARBA00023242"/>
    </source>
</evidence>
<feature type="compositionally biased region" description="Basic and acidic residues" evidence="4">
    <location>
        <begin position="449"/>
        <end position="461"/>
    </location>
</feature>
<feature type="compositionally biased region" description="Polar residues" evidence="4">
    <location>
        <begin position="908"/>
        <end position="926"/>
    </location>
</feature>
<evidence type="ECO:0000256" key="2">
    <source>
        <dbReference type="ARBA" id="ARBA00022763"/>
    </source>
</evidence>
<feature type="compositionally biased region" description="Basic and acidic residues" evidence="4">
    <location>
        <begin position="678"/>
        <end position="688"/>
    </location>
</feature>
<dbReference type="InterPro" id="IPR047252">
    <property type="entry name" value="TP53BP1-like"/>
</dbReference>
<dbReference type="InterPro" id="IPR047249">
    <property type="entry name" value="BRCT_p53bp1-like_rpt1"/>
</dbReference>
<dbReference type="PANTHER" id="PTHR15321">
    <property type="entry name" value="TUMOR SUPPRESSOR P53-BINDING PROTEIN 1"/>
    <property type="match status" value="1"/>
</dbReference>
<sequence>MSAGTLLRCTTTTMASESVAASMLDSVELQALQKGQQILQKFAQPRELEHDTDTNDAYESAVMRESQREDWTTKDSGENENERGSTVQESVSVQQLTPKSSPSQQNKALLPPPPLPASKSKPNVEMEGAVSAGFGLRLEKSFAGFECEHTDTQQWPSQEVINASLMGDTATPQRSCARGETQLTDRTPHTLQSGDAGHINFHDFKASSPSNDAVFLQDDTQPPQSHIQSTPAPLTRQLSDVLTSGATAKTPAFTQAFAFEKNTTMTGTQMFAQTQQPSSDLPLPHDSDPIDDRPEFEQPPSSPPPILSSTPAMLRRPASAGGEPRSEILTREAERRIKAEAKAKAKAQELARLQQRGDNFDDDELSEDTQLRNARARREKAAQWSDNDRWDNVKAPSRPGSRLSSARKPRHNEPIDLRTPGTVHKDYDKLIEDPMQDEATDEEELTEEPAEKIQHSEHDEPNADMGDDEQLPGEHDGNEPDNGSVNDEYDELSGVIRASQANLDDHMEFGLVTGSVAHEDDMAMQDNEPDPDEQGSMEAGQHGAPHQHVPESTNRSTVADSQPMPDQPAPIQHPVPSSSVSRIPGSQYKPQEEQEVATPTYKNGGQARASHQNGSIGEEEKIPSSPPLRTADITVPDDSAEASLLRQKMLEQFQQARTESTEDGSTVQPEIPESDLPETVRPRPHTAEAVEQNESLQAPFSTARTHVSASAQSPNKASAAPSPKKPIQSQQSKSTDETPRKRAGVLHFSDMAQDQLRTNLSFESQKIIADIDDVINGVYTEGDKSFQQHMSSPERPRAKRPKLKHTTSSLSSSSLARPPPLRQEHSAVNDSVQQPADGAAEEIVQDEGADLARPLKSETVPDEHQDDGMDVDVAQPDEASAEIAESETAAHSSPAALRESPSKANKLPTPTMNSSSKGENRQYTSDSVREMEEAGRAAVSQLVSARSTASAKRAKPTTYARTSRRKSSTATSKARARARSTRQAIPVESEHGDEAETDPEAAEVAVDETSADLLPQAENDEADDLAGGEDSEIVAPERVFALFKGTPQNFYPATYLGGSADGMTYKIKFDDGTSTHLDTQHVRRLEFRVGDVVKVDDPKMRRKNWRITGFGGVGTSQDDVELGTDVYGHTRLKLQVSHNRSSMSGPSSTPADDGEVKQVLVNTVYITPTMWPQYKDRAFSPSSTSKSVGKRAETPSTRSNTPAVDTPASRSRRAPAPGGKANLSRSRSSHLRETSVAPSSAAGNSSGIFSNMAFAISFVQDSPAKAEVTQAIRGHGGTVLDVGFEELFELPSLGDSATTSPPKKSPRKQASEGTGLQLKDRFKNIRFAACISDKHSRRAKYIQALALGLPTISRRWIVHCLDGTKNPSLSSGEVTPVPWDKYLLPAGQSIFLDGSIRSRTLTPYDASNSDLATTISSRANLLNGEGLLIVAPRKGSSKEEEKRKTFAFLTLALGAGQVNRVADFHAAKKLVAENKGVWRWIYADGSIFEDAKTEIFGGSGGKNSTAAGKKRKRSDEEGSGQMFATNGEVKIVNDEFVIQSLILGALAED</sequence>
<feature type="compositionally biased region" description="Basic and acidic residues" evidence="4">
    <location>
        <begin position="423"/>
        <end position="432"/>
    </location>
</feature>
<dbReference type="GO" id="GO:0042393">
    <property type="term" value="F:histone binding"/>
    <property type="evidence" value="ECO:0007669"/>
    <property type="project" value="TreeGrafter"/>
</dbReference>
<dbReference type="CDD" id="cd20395">
    <property type="entry name" value="Tudor_SpCrb2-like_rpt1"/>
    <property type="match status" value="1"/>
</dbReference>
<dbReference type="GO" id="GO:0000077">
    <property type="term" value="P:DNA damage checkpoint signaling"/>
    <property type="evidence" value="ECO:0007669"/>
    <property type="project" value="TreeGrafter"/>
</dbReference>
<organism evidence="6 7">
    <name type="scientific">Pseudocercospora musae</name>
    <dbReference type="NCBI Taxonomy" id="113226"/>
    <lineage>
        <taxon>Eukaryota</taxon>
        <taxon>Fungi</taxon>
        <taxon>Dikarya</taxon>
        <taxon>Ascomycota</taxon>
        <taxon>Pezizomycotina</taxon>
        <taxon>Dothideomycetes</taxon>
        <taxon>Dothideomycetidae</taxon>
        <taxon>Mycosphaerellales</taxon>
        <taxon>Mycosphaerellaceae</taxon>
        <taxon>Pseudocercospora</taxon>
    </lineage>
</organism>
<dbReference type="PROSITE" id="PS50172">
    <property type="entry name" value="BRCT"/>
    <property type="match status" value="1"/>
</dbReference>
<feature type="compositionally biased region" description="Basic and acidic residues" evidence="4">
    <location>
        <begin position="853"/>
        <end position="867"/>
    </location>
</feature>
<evidence type="ECO:0000256" key="1">
    <source>
        <dbReference type="ARBA" id="ARBA00004123"/>
    </source>
</evidence>
<feature type="compositionally biased region" description="Polar residues" evidence="4">
    <location>
        <begin position="84"/>
        <end position="106"/>
    </location>
</feature>